<dbReference type="AlphaFoldDB" id="A0AAE4C1W4"/>
<proteinExistence type="predicted"/>
<evidence type="ECO:0008006" key="3">
    <source>
        <dbReference type="Google" id="ProtNLM"/>
    </source>
</evidence>
<accession>A0AAE4C1W4</accession>
<dbReference type="EMBL" id="JAVDQY010000001">
    <property type="protein sequence ID" value="MDR6524959.1"/>
    <property type="molecule type" value="Genomic_DNA"/>
</dbReference>
<dbReference type="Proteomes" id="UP001184861">
    <property type="component" value="Unassembled WGS sequence"/>
</dbReference>
<organism evidence="1 2">
    <name type="scientific">Chryseobacterium rhizosphaerae</name>
    <dbReference type="NCBI Taxonomy" id="395937"/>
    <lineage>
        <taxon>Bacteria</taxon>
        <taxon>Pseudomonadati</taxon>
        <taxon>Bacteroidota</taxon>
        <taxon>Flavobacteriia</taxon>
        <taxon>Flavobacteriales</taxon>
        <taxon>Weeksellaceae</taxon>
        <taxon>Chryseobacterium group</taxon>
        <taxon>Chryseobacterium</taxon>
    </lineage>
</organism>
<sequence length="198" mass="22498">MKKILFASTLALSILSCTENKQQNPPLVENAVDNAESSVSGSFKSYRGNGTSVDNIYSELIKNDKNLTALNSRVVKTFEETEKALAVYKNILDTSESFYQDAHYQTKAITDSLVKQQIEKEITSSSDRYKLKVKNITDRISQITKNNETLTSTYTAFKIRKTLPEIEKYQKAHPLKTDSLDSFITKQNQLLEELKKLK</sequence>
<dbReference type="PROSITE" id="PS51257">
    <property type="entry name" value="PROKAR_LIPOPROTEIN"/>
    <property type="match status" value="1"/>
</dbReference>
<name>A0AAE4C1W4_9FLAO</name>
<gene>
    <name evidence="1" type="ORF">J2787_000329</name>
</gene>
<protein>
    <recommendedName>
        <fullName evidence="3">Cell-wall binding lipoprotein</fullName>
    </recommendedName>
</protein>
<evidence type="ECO:0000313" key="2">
    <source>
        <dbReference type="Proteomes" id="UP001184861"/>
    </source>
</evidence>
<comment type="caution">
    <text evidence="1">The sequence shown here is derived from an EMBL/GenBank/DDBJ whole genome shotgun (WGS) entry which is preliminary data.</text>
</comment>
<evidence type="ECO:0000313" key="1">
    <source>
        <dbReference type="EMBL" id="MDR6524959.1"/>
    </source>
</evidence>
<dbReference type="RefSeq" id="WP_309944272.1">
    <property type="nucleotide sequence ID" value="NZ_JAVDQY010000001.1"/>
</dbReference>
<reference evidence="1" key="1">
    <citation type="submission" date="2023-07" db="EMBL/GenBank/DDBJ databases">
        <title>Sorghum-associated microbial communities from plants grown in Nebraska, USA.</title>
        <authorList>
            <person name="Schachtman D."/>
        </authorList>
    </citation>
    <scope>NUCLEOTIDE SEQUENCE</scope>
    <source>
        <strain evidence="1">DS2360</strain>
    </source>
</reference>